<feature type="compositionally biased region" description="Polar residues" evidence="1">
    <location>
        <begin position="1"/>
        <end position="17"/>
    </location>
</feature>
<dbReference type="EMBL" id="CADCWN010000157">
    <property type="protein sequence ID" value="CAA9571178.1"/>
    <property type="molecule type" value="Genomic_DNA"/>
</dbReference>
<dbReference type="AlphaFoldDB" id="A0A6J4V9Z6"/>
<proteinExistence type="predicted"/>
<protein>
    <submittedName>
        <fullName evidence="2">Uncharacterized protein</fullName>
    </submittedName>
</protein>
<evidence type="ECO:0000313" key="2">
    <source>
        <dbReference type="EMBL" id="CAA9571178.1"/>
    </source>
</evidence>
<reference evidence="2" key="1">
    <citation type="submission" date="2020-02" db="EMBL/GenBank/DDBJ databases">
        <authorList>
            <person name="Meier V. D."/>
        </authorList>
    </citation>
    <scope>NUCLEOTIDE SEQUENCE</scope>
    <source>
        <strain evidence="2">AVDCRST_MAG18</strain>
    </source>
</reference>
<gene>
    <name evidence="2" type="ORF">AVDCRST_MAG18-1992</name>
</gene>
<evidence type="ECO:0000256" key="1">
    <source>
        <dbReference type="SAM" id="MobiDB-lite"/>
    </source>
</evidence>
<sequence length="38" mass="4174">WVMASWSSFRPSTNRADGSSGAIQRLMKIPTGHRLCPA</sequence>
<feature type="non-terminal residue" evidence="2">
    <location>
        <position position="38"/>
    </location>
</feature>
<feature type="non-terminal residue" evidence="2">
    <location>
        <position position="1"/>
    </location>
</feature>
<feature type="region of interest" description="Disordered" evidence="1">
    <location>
        <begin position="1"/>
        <end position="21"/>
    </location>
</feature>
<accession>A0A6J4V9Z6</accession>
<organism evidence="2">
    <name type="scientific">uncultured Thermomicrobiales bacterium</name>
    <dbReference type="NCBI Taxonomy" id="1645740"/>
    <lineage>
        <taxon>Bacteria</taxon>
        <taxon>Pseudomonadati</taxon>
        <taxon>Thermomicrobiota</taxon>
        <taxon>Thermomicrobia</taxon>
        <taxon>Thermomicrobiales</taxon>
        <taxon>environmental samples</taxon>
    </lineage>
</organism>
<name>A0A6J4V9Z6_9BACT</name>